<comment type="subcellular location">
    <subcellularLocation>
        <location evidence="1 6">Cell membrane</location>
        <topology evidence="1 6">Multi-pass membrane protein</topology>
    </subcellularLocation>
</comment>
<evidence type="ECO:0000256" key="5">
    <source>
        <dbReference type="ARBA" id="ARBA00023136"/>
    </source>
</evidence>
<dbReference type="InterPro" id="IPR027022">
    <property type="entry name" value="ABC_permease_BceB-typ"/>
</dbReference>
<evidence type="ECO:0000256" key="2">
    <source>
        <dbReference type="ARBA" id="ARBA00022475"/>
    </source>
</evidence>
<dbReference type="PANTHER" id="PTHR46795">
    <property type="entry name" value="ABC TRANSPORTER PERMEASE-RELATED-RELATED"/>
    <property type="match status" value="1"/>
</dbReference>
<dbReference type="EMBL" id="JABUXR010000003">
    <property type="protein sequence ID" value="MBD8085054.1"/>
    <property type="molecule type" value="Genomic_DNA"/>
</dbReference>
<dbReference type="PIRSF" id="PIRSF018968">
    <property type="entry name" value="ABC_permease_BceB"/>
    <property type="match status" value="1"/>
</dbReference>
<keyword evidence="5 6" id="KW-0472">Membrane</keyword>
<feature type="domain" description="ABC3 transporter permease C-terminal" evidence="7">
    <location>
        <begin position="63"/>
        <end position="173"/>
    </location>
</feature>
<feature type="transmembrane region" description="Helical" evidence="6">
    <location>
        <begin position="60"/>
        <end position="80"/>
    </location>
</feature>
<feature type="transmembrane region" description="Helical" evidence="6">
    <location>
        <begin position="233"/>
        <end position="259"/>
    </location>
</feature>
<evidence type="ECO:0000313" key="8">
    <source>
        <dbReference type="EMBL" id="MBD8085054.1"/>
    </source>
</evidence>
<evidence type="ECO:0000259" key="7">
    <source>
        <dbReference type="Pfam" id="PF02687"/>
    </source>
</evidence>
<keyword evidence="9" id="KW-1185">Reference proteome</keyword>
<keyword evidence="3 6" id="KW-0812">Transmembrane</keyword>
<gene>
    <name evidence="8" type="ORF">HUK45_02045</name>
</gene>
<feature type="transmembrane region" description="Helical" evidence="6">
    <location>
        <begin position="21"/>
        <end position="40"/>
    </location>
</feature>
<evidence type="ECO:0000256" key="4">
    <source>
        <dbReference type="ARBA" id="ARBA00022989"/>
    </source>
</evidence>
<comment type="caution">
    <text evidence="8">The sequence shown here is derived from an EMBL/GenBank/DDBJ whole genome shotgun (WGS) entry which is preliminary data.</text>
</comment>
<feature type="transmembrane region" description="Helical" evidence="6">
    <location>
        <begin position="609"/>
        <end position="630"/>
    </location>
</feature>
<evidence type="ECO:0000256" key="6">
    <source>
        <dbReference type="PIRNR" id="PIRNR018968"/>
    </source>
</evidence>
<keyword evidence="6" id="KW-0813">Transport</keyword>
<organism evidence="8 9">
    <name type="scientific">Limosilactobacillus urinaemulieris</name>
    <dbReference type="NCBI Taxonomy" id="2742600"/>
    <lineage>
        <taxon>Bacteria</taxon>
        <taxon>Bacillati</taxon>
        <taxon>Bacillota</taxon>
        <taxon>Bacilli</taxon>
        <taxon>Lactobacillales</taxon>
        <taxon>Lactobacillaceae</taxon>
        <taxon>Limosilactobacillus</taxon>
    </lineage>
</organism>
<feature type="transmembrane region" description="Helical" evidence="6">
    <location>
        <begin position="575"/>
        <end position="597"/>
    </location>
</feature>
<dbReference type="PANTHER" id="PTHR46795:SF3">
    <property type="entry name" value="ABC TRANSPORTER PERMEASE"/>
    <property type="match status" value="1"/>
</dbReference>
<proteinExistence type="inferred from homology"/>
<sequence length="649" mass="73196">MLYFKLINSSFKRNMRSYGPYLMATIMLVAINYIFLAIAANSSLKKLNTGAVTSAMLDLGFKFIFLVTLAFLIYVNRFLWQQRSREIGLYSMLGMTSHNLQLLTIIEKCYLMIISLVAGLTFGIVFEKLAFLGLGYLLNIGHLSQPWFVSSAIIKTIIKTIILTGCLFAIIMVIDLIKLHRLTPTQLWHPEAITPKRHGFFYSIAGVIGFALLIWAYYITLTIKPKISAIPHFLFAVILLVIGTYLVFIIGSIILLKLLQKNNHFYYKPRHFIAVSGMIQRMQQNGASLATICLLCSSILVILFTSITLYVGIGSTVKSYTPEDVVITSNQGLTTEQKELINTTARQHHAKISHYLTYKMTTPQYGYWRDNKFISQGSIQKMDNKTSSSVILLTTKEFNRITNQHVHLTGNEALTYTNNKGHDGLLIVNKQKYQAKKLQHFSGYFNPDHSIYTPTFIIANKLPKSLPLTTVTTFNYQLPGNQKQRIKFENALQAKLRINNLSFTGKATITSLINGLYGGLVFVGILISLALAITTTIVIYFKQISEGYADRKRFKTMQQVGLSERETVKSIHSQVLMVFLLPVAGAIVNLCFAIPAIRQIMIQLNFYNLPLMITVGITVAASLLILYLILYGLTTRTYRQIVDGQVEIN</sequence>
<feature type="transmembrane region" description="Helical" evidence="6">
    <location>
        <begin position="157"/>
        <end position="179"/>
    </location>
</feature>
<dbReference type="Proteomes" id="UP000645007">
    <property type="component" value="Unassembled WGS sequence"/>
</dbReference>
<feature type="transmembrane region" description="Helical" evidence="6">
    <location>
        <begin position="516"/>
        <end position="541"/>
    </location>
</feature>
<dbReference type="Pfam" id="PF02687">
    <property type="entry name" value="FtsX"/>
    <property type="match status" value="1"/>
</dbReference>
<reference evidence="8 9" key="1">
    <citation type="submission" date="2020-06" db="EMBL/GenBank/DDBJ databases">
        <title>Limosilactobacillus sp. nov.</title>
        <authorList>
            <person name="Ksiezarek M."/>
            <person name="Goncalves Ribeiro T."/>
            <person name="Rocha J."/>
            <person name="Grosso F."/>
            <person name="Peixe L."/>
        </authorList>
    </citation>
    <scope>NUCLEOTIDE SEQUENCE [LARGE SCALE GENOMIC DNA]</scope>
    <source>
        <strain evidence="9">c9Ua_26_M</strain>
    </source>
</reference>
<comment type="similarity">
    <text evidence="6">Belongs to the ABC-4 integral membrane protein family.</text>
</comment>
<dbReference type="RefSeq" id="WP_191910867.1">
    <property type="nucleotide sequence ID" value="NZ_JABUXR010000003.1"/>
</dbReference>
<dbReference type="InterPro" id="IPR052536">
    <property type="entry name" value="ABC-4_Integral_Memb_Prot"/>
</dbReference>
<evidence type="ECO:0000313" key="9">
    <source>
        <dbReference type="Proteomes" id="UP000645007"/>
    </source>
</evidence>
<accession>A0ABR8ZIF7</accession>
<feature type="transmembrane region" description="Helical" evidence="6">
    <location>
        <begin position="200"/>
        <end position="221"/>
    </location>
</feature>
<evidence type="ECO:0000256" key="3">
    <source>
        <dbReference type="ARBA" id="ARBA00022692"/>
    </source>
</evidence>
<evidence type="ECO:0000256" key="1">
    <source>
        <dbReference type="ARBA" id="ARBA00004651"/>
    </source>
</evidence>
<feature type="transmembrane region" description="Helical" evidence="6">
    <location>
        <begin position="109"/>
        <end position="137"/>
    </location>
</feature>
<feature type="transmembrane region" description="Helical" evidence="6">
    <location>
        <begin position="287"/>
        <end position="313"/>
    </location>
</feature>
<keyword evidence="2 6" id="KW-1003">Cell membrane</keyword>
<name>A0ABR8ZIF7_9LACO</name>
<protein>
    <submittedName>
        <fullName evidence="8">ABC transporter permease</fullName>
    </submittedName>
</protein>
<keyword evidence="4 6" id="KW-1133">Transmembrane helix</keyword>
<dbReference type="InterPro" id="IPR003838">
    <property type="entry name" value="ABC3_permease_C"/>
</dbReference>